<evidence type="ECO:0000313" key="3">
    <source>
        <dbReference type="Proteomes" id="UP000541610"/>
    </source>
</evidence>
<evidence type="ECO:0000313" key="2">
    <source>
        <dbReference type="EMBL" id="KAF4680101.1"/>
    </source>
</evidence>
<feature type="region of interest" description="Disordered" evidence="1">
    <location>
        <begin position="19"/>
        <end position="38"/>
    </location>
</feature>
<evidence type="ECO:0000256" key="1">
    <source>
        <dbReference type="SAM" id="MobiDB-lite"/>
    </source>
</evidence>
<proteinExistence type="predicted"/>
<dbReference type="Proteomes" id="UP000541610">
    <property type="component" value="Unassembled WGS sequence"/>
</dbReference>
<comment type="caution">
    <text evidence="2">The sequence shown here is derived from an EMBL/GenBank/DDBJ whole genome shotgun (WGS) entry which is preliminary data.</text>
</comment>
<sequence>MSAPEGQMPERWVNFREASLRTKNHPREGVPLQSRSKGHIRERVSNRWSLRAIIPTVLRRLEGTSFRTVFIQPVREGTGGEDGVQEVSISVVNGMK</sequence>
<reference evidence="2 3" key="1">
    <citation type="submission" date="2020-04" db="EMBL/GenBank/DDBJ databases">
        <title>Perkinsus olseni comparative genomics.</title>
        <authorList>
            <person name="Bogema D.R."/>
        </authorList>
    </citation>
    <scope>NUCLEOTIDE SEQUENCE [LARGE SCALE GENOMIC DNA]</scope>
    <source>
        <strain evidence="2">00978-12</strain>
    </source>
</reference>
<dbReference type="AlphaFoldDB" id="A0A7J6NB33"/>
<protein>
    <submittedName>
        <fullName evidence="2">Uncharacterized protein</fullName>
    </submittedName>
</protein>
<dbReference type="EMBL" id="JABANP010000649">
    <property type="protein sequence ID" value="KAF4680101.1"/>
    <property type="molecule type" value="Genomic_DNA"/>
</dbReference>
<gene>
    <name evidence="2" type="ORF">FOZ60_014057</name>
</gene>
<name>A0A7J6NB33_PEROL</name>
<accession>A0A7J6NB33</accession>
<organism evidence="2 3">
    <name type="scientific">Perkinsus olseni</name>
    <name type="common">Perkinsus atlanticus</name>
    <dbReference type="NCBI Taxonomy" id="32597"/>
    <lineage>
        <taxon>Eukaryota</taxon>
        <taxon>Sar</taxon>
        <taxon>Alveolata</taxon>
        <taxon>Perkinsozoa</taxon>
        <taxon>Perkinsea</taxon>
        <taxon>Perkinsida</taxon>
        <taxon>Perkinsidae</taxon>
        <taxon>Perkinsus</taxon>
    </lineage>
</organism>